<feature type="region of interest" description="Disordered" evidence="1">
    <location>
        <begin position="195"/>
        <end position="218"/>
    </location>
</feature>
<feature type="compositionally biased region" description="Low complexity" evidence="1">
    <location>
        <begin position="459"/>
        <end position="468"/>
    </location>
</feature>
<feature type="region of interest" description="Disordered" evidence="1">
    <location>
        <begin position="441"/>
        <end position="468"/>
    </location>
</feature>
<keyword evidence="3" id="KW-1185">Reference proteome</keyword>
<accession>A0ABD0KYI4</accession>
<name>A0ABD0KYI4_9CAEN</name>
<feature type="compositionally biased region" description="Polar residues" evidence="1">
    <location>
        <begin position="209"/>
        <end position="218"/>
    </location>
</feature>
<evidence type="ECO:0000313" key="2">
    <source>
        <dbReference type="EMBL" id="KAK7491890.1"/>
    </source>
</evidence>
<dbReference type="Proteomes" id="UP001519460">
    <property type="component" value="Unassembled WGS sequence"/>
</dbReference>
<feature type="region of interest" description="Disordered" evidence="1">
    <location>
        <begin position="551"/>
        <end position="570"/>
    </location>
</feature>
<proteinExistence type="predicted"/>
<reference evidence="2 3" key="1">
    <citation type="journal article" date="2023" name="Sci. Data">
        <title>Genome assembly of the Korean intertidal mud-creeper Batillaria attramentaria.</title>
        <authorList>
            <person name="Patra A.K."/>
            <person name="Ho P.T."/>
            <person name="Jun S."/>
            <person name="Lee S.J."/>
            <person name="Kim Y."/>
            <person name="Won Y.J."/>
        </authorList>
    </citation>
    <scope>NUCLEOTIDE SEQUENCE [LARGE SCALE GENOMIC DNA]</scope>
    <source>
        <strain evidence="2">Wonlab-2016</strain>
    </source>
</reference>
<sequence length="570" mass="64143">MQAYATHKQLPVEYGLMPSAFTRMFRARAGLTYITLSSDCREVLTDISQSDKTSMYHPVIMPAQRLNVSLEPRPLQLLYSKYAPERTPGTELTTSKTVTAARRSCPDAPPRYPRRQELGDLRKLGRELTKMERVQIYLSDKAGLRKSKTRSQPASTDANTRCVNHQCTRCSQEHVRDEGKTRMQDLKSKLRLVAARSLPDCSRERDTSPSRNPNTNQRVVQLPMLQLNMDLSKRKDIATLRKAQQSLKYMFHPTSVSRRAAGVWNYHFQSNSQPPDSRGYADSSDVSSSQLPPAVPNRRDYAAGSPPDNLYSDTASSFDADRVDFEQFDYVFDRFSISSTDSDTTLSGQESDARTFSARAQRPSTTDTVATQQRLVETRASGILPPASPISPRMTSDQRHRGGESWPPQYTVVPSWPALDDPFRFQYRGCGVHRDIMRRLHKSRGKRHQNRKGSDAEQQQKQPQKLKVVVPSHTNTECAECKLYGQNHHPSTPCPPNTPLPVSRYGTSMAGKSAKSRSSLSMSVCTLHSWRAQPPSQSAMSNTRELVDSMVNGTHHANSLDRATPKDRKV</sequence>
<feature type="region of interest" description="Disordered" evidence="1">
    <location>
        <begin position="383"/>
        <end position="408"/>
    </location>
</feature>
<feature type="region of interest" description="Disordered" evidence="1">
    <location>
        <begin position="267"/>
        <end position="315"/>
    </location>
</feature>
<evidence type="ECO:0000256" key="1">
    <source>
        <dbReference type="SAM" id="MobiDB-lite"/>
    </source>
</evidence>
<feature type="region of interest" description="Disordered" evidence="1">
    <location>
        <begin position="340"/>
        <end position="369"/>
    </location>
</feature>
<feature type="compositionally biased region" description="Basic residues" evidence="1">
    <location>
        <begin position="441"/>
        <end position="451"/>
    </location>
</feature>
<gene>
    <name evidence="2" type="ORF">BaRGS_00016909</name>
</gene>
<protein>
    <submittedName>
        <fullName evidence="2">Uncharacterized protein</fullName>
    </submittedName>
</protein>
<dbReference type="EMBL" id="JACVVK020000109">
    <property type="protein sequence ID" value="KAK7491890.1"/>
    <property type="molecule type" value="Genomic_DNA"/>
</dbReference>
<dbReference type="AlphaFoldDB" id="A0ABD0KYI4"/>
<organism evidence="2 3">
    <name type="scientific">Batillaria attramentaria</name>
    <dbReference type="NCBI Taxonomy" id="370345"/>
    <lineage>
        <taxon>Eukaryota</taxon>
        <taxon>Metazoa</taxon>
        <taxon>Spiralia</taxon>
        <taxon>Lophotrochozoa</taxon>
        <taxon>Mollusca</taxon>
        <taxon>Gastropoda</taxon>
        <taxon>Caenogastropoda</taxon>
        <taxon>Sorbeoconcha</taxon>
        <taxon>Cerithioidea</taxon>
        <taxon>Batillariidae</taxon>
        <taxon>Batillaria</taxon>
    </lineage>
</organism>
<evidence type="ECO:0000313" key="3">
    <source>
        <dbReference type="Proteomes" id="UP001519460"/>
    </source>
</evidence>
<comment type="caution">
    <text evidence="2">The sequence shown here is derived from an EMBL/GenBank/DDBJ whole genome shotgun (WGS) entry which is preliminary data.</text>
</comment>